<evidence type="ECO:0000313" key="5">
    <source>
        <dbReference type="Proteomes" id="UP001145087"/>
    </source>
</evidence>
<feature type="domain" description="SPOR" evidence="3">
    <location>
        <begin position="283"/>
        <end position="360"/>
    </location>
</feature>
<dbReference type="RefSeq" id="WP_343333364.1">
    <property type="nucleotide sequence ID" value="NZ_JAPOHD010000026.1"/>
</dbReference>
<dbReference type="AlphaFoldDB" id="A0A9X3F687"/>
<dbReference type="InterPro" id="IPR036680">
    <property type="entry name" value="SPOR-like_sf"/>
</dbReference>
<evidence type="ECO:0000259" key="3">
    <source>
        <dbReference type="PROSITE" id="PS51724"/>
    </source>
</evidence>
<dbReference type="Gene3D" id="3.30.70.1070">
    <property type="entry name" value="Sporulation related repeat"/>
    <property type="match status" value="1"/>
</dbReference>
<proteinExistence type="predicted"/>
<dbReference type="Pfam" id="PF18174">
    <property type="entry name" value="HU-CCDC81_bac_1"/>
    <property type="match status" value="1"/>
</dbReference>
<organism evidence="4 5">
    <name type="scientific">Draconibacterium aestuarii</name>
    <dbReference type="NCBI Taxonomy" id="2998507"/>
    <lineage>
        <taxon>Bacteria</taxon>
        <taxon>Pseudomonadati</taxon>
        <taxon>Bacteroidota</taxon>
        <taxon>Bacteroidia</taxon>
        <taxon>Marinilabiliales</taxon>
        <taxon>Prolixibacteraceae</taxon>
        <taxon>Draconibacterium</taxon>
    </lineage>
</organism>
<comment type="caution">
    <text evidence="4">The sequence shown here is derived from an EMBL/GenBank/DDBJ whole genome shotgun (WGS) entry which is preliminary data.</text>
</comment>
<keyword evidence="2" id="KW-0812">Transmembrane</keyword>
<feature type="compositionally biased region" description="Acidic residues" evidence="1">
    <location>
        <begin position="137"/>
        <end position="161"/>
    </location>
</feature>
<dbReference type="Proteomes" id="UP001145087">
    <property type="component" value="Unassembled WGS sequence"/>
</dbReference>
<evidence type="ECO:0000256" key="1">
    <source>
        <dbReference type="SAM" id="MobiDB-lite"/>
    </source>
</evidence>
<dbReference type="Pfam" id="PF05036">
    <property type="entry name" value="SPOR"/>
    <property type="match status" value="1"/>
</dbReference>
<dbReference type="InterPro" id="IPR040495">
    <property type="entry name" value="HU-CCDC81_bac_1"/>
</dbReference>
<keyword evidence="5" id="KW-1185">Reference proteome</keyword>
<reference evidence="4" key="1">
    <citation type="submission" date="2022-11" db="EMBL/GenBank/DDBJ databases">
        <title>Marilongibacter aestuarii gen. nov., sp. nov., isolated from tidal flat sediment.</title>
        <authorList>
            <person name="Jiayan W."/>
        </authorList>
    </citation>
    <scope>NUCLEOTIDE SEQUENCE</scope>
    <source>
        <strain evidence="4">Z1-6</strain>
    </source>
</reference>
<dbReference type="GO" id="GO:0042834">
    <property type="term" value="F:peptidoglycan binding"/>
    <property type="evidence" value="ECO:0007669"/>
    <property type="project" value="InterPro"/>
</dbReference>
<dbReference type="InterPro" id="IPR041268">
    <property type="entry name" value="HU-CCDC81_bac_2"/>
</dbReference>
<dbReference type="InterPro" id="IPR007730">
    <property type="entry name" value="SPOR-like_dom"/>
</dbReference>
<evidence type="ECO:0000313" key="4">
    <source>
        <dbReference type="EMBL" id="MCY1721030.1"/>
    </source>
</evidence>
<accession>A0A9X3F687</accession>
<dbReference type="PROSITE" id="PS51724">
    <property type="entry name" value="SPOR"/>
    <property type="match status" value="1"/>
</dbReference>
<keyword evidence="2" id="KW-0472">Membrane</keyword>
<dbReference type="EMBL" id="JAPOHD010000026">
    <property type="protein sequence ID" value="MCY1721030.1"/>
    <property type="molecule type" value="Genomic_DNA"/>
</dbReference>
<protein>
    <submittedName>
        <fullName evidence="4">SPOR domain-containing protein</fullName>
    </submittedName>
</protein>
<feature type="region of interest" description="Disordered" evidence="1">
    <location>
        <begin position="135"/>
        <end position="184"/>
    </location>
</feature>
<name>A0A9X3F687_9BACT</name>
<sequence length="360" mass="40613">MDFGKFIHELLLENEIVIIPGFGAFVSEYKPAEINEESDEIKPPSKIILFNQQIRNNDGLLVGHVAETKRISHFDALKQIEKERDEILYKLDSGEKVELTDIGVLFHTEENTIGFKSIDDENMLLDSFGLEATSITAEEEIPEENTTEEEPVAPPVSDEENTETHPSEQVEAEQNEDKTTPVDEPVVQSTIIPPKEEEKKKGWWWLLFIFIPLLAVSVFVYIQGQKEDISKPAQEPETAITPILQPADVPQDMVESDTVTIAESDTVTTTTELVEAELAVENIPNAPKYYLVGGSFSVEENAEIFMDELKAKGLKPFHAGKKGRFFIVGIAQYDTFNEAEQAKVEYMKEHPGSEVWVWKK</sequence>
<dbReference type="SUPFAM" id="SSF110997">
    <property type="entry name" value="Sporulation related repeat"/>
    <property type="match status" value="1"/>
</dbReference>
<evidence type="ECO:0000256" key="2">
    <source>
        <dbReference type="SAM" id="Phobius"/>
    </source>
</evidence>
<dbReference type="Pfam" id="PF18175">
    <property type="entry name" value="HU-CCDC81_bac_2"/>
    <property type="match status" value="1"/>
</dbReference>
<gene>
    <name evidence="4" type="ORF">OU798_11800</name>
</gene>
<keyword evidence="2" id="KW-1133">Transmembrane helix</keyword>
<feature type="transmembrane region" description="Helical" evidence="2">
    <location>
        <begin position="202"/>
        <end position="222"/>
    </location>
</feature>